<name>A0A844CUU3_9BURK</name>
<reference evidence="4 5" key="1">
    <citation type="submission" date="2019-11" db="EMBL/GenBank/DDBJ databases">
        <title>Novel species isolated from a subtropical stream in China.</title>
        <authorList>
            <person name="Lu H."/>
        </authorList>
    </citation>
    <scope>NUCLEOTIDE SEQUENCE [LARGE SCALE GENOMIC DNA]</scope>
    <source>
        <strain evidence="4 5">FT26W</strain>
    </source>
</reference>
<dbReference type="SUPFAM" id="SSF51735">
    <property type="entry name" value="NAD(P)-binding Rossmann-fold domains"/>
    <property type="match status" value="1"/>
</dbReference>
<evidence type="ECO:0000313" key="5">
    <source>
        <dbReference type="Proteomes" id="UP000439986"/>
    </source>
</evidence>
<dbReference type="Gene3D" id="3.40.50.720">
    <property type="entry name" value="NAD(P)-binding Rossmann-like Domain"/>
    <property type="match status" value="1"/>
</dbReference>
<keyword evidence="2" id="KW-0560">Oxidoreductase</keyword>
<dbReference type="PRINTS" id="PR00081">
    <property type="entry name" value="GDHRDH"/>
</dbReference>
<dbReference type="AlphaFoldDB" id="A0A844CUU3"/>
<evidence type="ECO:0000313" key="4">
    <source>
        <dbReference type="EMBL" id="MRW83668.1"/>
    </source>
</evidence>
<dbReference type="FunFam" id="3.40.50.720:FF:000594">
    <property type="entry name" value="Short-chain oxidoreductase"/>
    <property type="match status" value="1"/>
</dbReference>
<gene>
    <name evidence="4" type="ORF">GJ698_06115</name>
</gene>
<proteinExistence type="inferred from homology"/>
<dbReference type="EMBL" id="WKJL01000002">
    <property type="protein sequence ID" value="MRW83668.1"/>
    <property type="molecule type" value="Genomic_DNA"/>
</dbReference>
<dbReference type="NCBIfam" id="NF004845">
    <property type="entry name" value="PRK06196.1"/>
    <property type="match status" value="1"/>
</dbReference>
<dbReference type="Pfam" id="PF00106">
    <property type="entry name" value="adh_short"/>
    <property type="match status" value="1"/>
</dbReference>
<comment type="similarity">
    <text evidence="1">Belongs to the short-chain dehydrogenases/reductases (SDR) family.</text>
</comment>
<dbReference type="PANTHER" id="PTHR24320:SF148">
    <property type="entry name" value="NAD(P)-BINDING ROSSMANN-FOLD SUPERFAMILY PROTEIN"/>
    <property type="match status" value="1"/>
</dbReference>
<sequence length="317" mass="32940">MPTAQAPIHSGYTAATTAEAVIASAAGLAGKVAIVTGGHSGLGLETVRVLAGAGVQVVVPARAPQLAAAALAGLPGVAVAALDLMDAASIAAFSADFLAAGRPLHLLINSAGIMASPLTRDADGHESQFATNHLGHFRLTTQLWPALQRAQGARVVSVSSRGHQICPVNFDDIDFMRRPYDKWQAYGQSKSANALFAVGLDARGASDGIRGYAVHPGAILSPLARHLTADEIARFGVHDAAGQLINDPARDLKNVAQGAATAVWCATSAMLDTLGGVYCENCDIASVETEQRYGVRPWAIDPQQADRLWELSLALAR</sequence>
<dbReference type="PANTHER" id="PTHR24320">
    <property type="entry name" value="RETINOL DEHYDROGENASE"/>
    <property type="match status" value="1"/>
</dbReference>
<dbReference type="InterPro" id="IPR002347">
    <property type="entry name" value="SDR_fam"/>
</dbReference>
<evidence type="ECO:0000256" key="3">
    <source>
        <dbReference type="ARBA" id="ARBA00071493"/>
    </source>
</evidence>
<comment type="caution">
    <text evidence="4">The sequence shown here is derived from an EMBL/GenBank/DDBJ whole genome shotgun (WGS) entry which is preliminary data.</text>
</comment>
<accession>A0A844CUU3</accession>
<dbReference type="Proteomes" id="UP000439986">
    <property type="component" value="Unassembled WGS sequence"/>
</dbReference>
<dbReference type="RefSeq" id="WP_154356713.1">
    <property type="nucleotide sequence ID" value="NZ_WKJL01000002.1"/>
</dbReference>
<keyword evidence="5" id="KW-1185">Reference proteome</keyword>
<evidence type="ECO:0000256" key="1">
    <source>
        <dbReference type="ARBA" id="ARBA00006484"/>
    </source>
</evidence>
<protein>
    <recommendedName>
        <fullName evidence="3">Probable oxidoreductase</fullName>
    </recommendedName>
</protein>
<organism evidence="4 5">
    <name type="scientific">Duganella aquatilis</name>
    <dbReference type="NCBI Taxonomy" id="2666082"/>
    <lineage>
        <taxon>Bacteria</taxon>
        <taxon>Pseudomonadati</taxon>
        <taxon>Pseudomonadota</taxon>
        <taxon>Betaproteobacteria</taxon>
        <taxon>Burkholderiales</taxon>
        <taxon>Oxalobacteraceae</taxon>
        <taxon>Telluria group</taxon>
        <taxon>Duganella</taxon>
    </lineage>
</organism>
<evidence type="ECO:0000256" key="2">
    <source>
        <dbReference type="ARBA" id="ARBA00023002"/>
    </source>
</evidence>
<dbReference type="GO" id="GO:0016491">
    <property type="term" value="F:oxidoreductase activity"/>
    <property type="evidence" value="ECO:0007669"/>
    <property type="project" value="UniProtKB-KW"/>
</dbReference>
<dbReference type="InterPro" id="IPR036291">
    <property type="entry name" value="NAD(P)-bd_dom_sf"/>
</dbReference>